<evidence type="ECO:0000313" key="5">
    <source>
        <dbReference type="EMBL" id="RRR19648.1"/>
    </source>
</evidence>
<dbReference type="InterPro" id="IPR036390">
    <property type="entry name" value="WH_DNA-bd_sf"/>
</dbReference>
<dbReference type="GO" id="GO:0045892">
    <property type="term" value="P:negative regulation of DNA-templated transcription"/>
    <property type="evidence" value="ECO:0007669"/>
    <property type="project" value="TreeGrafter"/>
</dbReference>
<keyword evidence="2" id="KW-0238">DNA-binding</keyword>
<dbReference type="Gene3D" id="3.40.1410.10">
    <property type="entry name" value="Chorismate lyase-like"/>
    <property type="match status" value="1"/>
</dbReference>
<dbReference type="SMART" id="SM00866">
    <property type="entry name" value="UTRA"/>
    <property type="match status" value="1"/>
</dbReference>
<dbReference type="PANTHER" id="PTHR44846:SF1">
    <property type="entry name" value="MANNOSYL-D-GLYCERATE TRANSPORT_METABOLISM SYSTEM REPRESSOR MNGR-RELATED"/>
    <property type="match status" value="1"/>
</dbReference>
<keyword evidence="3" id="KW-0804">Transcription</keyword>
<protein>
    <submittedName>
        <fullName evidence="5">GntR family transcriptional regulator</fullName>
    </submittedName>
</protein>
<dbReference type="PANTHER" id="PTHR44846">
    <property type="entry name" value="MANNOSYL-D-GLYCERATE TRANSPORT/METABOLISM SYSTEM REPRESSOR MNGR-RELATED"/>
    <property type="match status" value="1"/>
</dbReference>
<dbReference type="SMART" id="SM00345">
    <property type="entry name" value="HTH_GNTR"/>
    <property type="match status" value="1"/>
</dbReference>
<dbReference type="EMBL" id="QOCI01000002">
    <property type="protein sequence ID" value="RRR19648.1"/>
    <property type="molecule type" value="Genomic_DNA"/>
</dbReference>
<dbReference type="Gene3D" id="1.10.10.10">
    <property type="entry name" value="Winged helix-like DNA-binding domain superfamily/Winged helix DNA-binding domain"/>
    <property type="match status" value="1"/>
</dbReference>
<dbReference type="InterPro" id="IPR028978">
    <property type="entry name" value="Chorismate_lyase_/UTRA_dom_sf"/>
</dbReference>
<sequence>MYMSIPVARGKRRMIVETLSRRIHDGEYELGDRLEGELRLAEEFGVSRTTVRQALADLQHQRLIATESGRGSFVIFDGHRLDQQQGWTQSLAETGSDVSARILSIDHVIREDVPLLPEEVDLHRAVAIRRVRTLVTADGDSQRISFECATVPAAGLLAELPTTGLVEDSLSATLARAGLAPARGTQRADVHALDAREASILDRAVGSPFLRTSRTSWTADGRFVEHVVSLLDPAHFTLALTFGDDA</sequence>
<dbReference type="InterPro" id="IPR036388">
    <property type="entry name" value="WH-like_DNA-bd_sf"/>
</dbReference>
<dbReference type="Pfam" id="PF00392">
    <property type="entry name" value="GntR"/>
    <property type="match status" value="1"/>
</dbReference>
<evidence type="ECO:0000256" key="3">
    <source>
        <dbReference type="ARBA" id="ARBA00023163"/>
    </source>
</evidence>
<keyword evidence="6" id="KW-1185">Reference proteome</keyword>
<dbReference type="InterPro" id="IPR050679">
    <property type="entry name" value="Bact_HTH_transcr_reg"/>
</dbReference>
<name>A0A3R8RS72_9MICO</name>
<dbReference type="AlphaFoldDB" id="A0A3R8RS72"/>
<dbReference type="Proteomes" id="UP000274327">
    <property type="component" value="Unassembled WGS sequence"/>
</dbReference>
<proteinExistence type="predicted"/>
<dbReference type="Pfam" id="PF07702">
    <property type="entry name" value="UTRA"/>
    <property type="match status" value="1"/>
</dbReference>
<gene>
    <name evidence="5" type="ORF">DS079_05215</name>
</gene>
<dbReference type="CDD" id="cd07377">
    <property type="entry name" value="WHTH_GntR"/>
    <property type="match status" value="1"/>
</dbReference>
<organism evidence="5 6">
    <name type="scientific">Brachybacterium paraconglomeratum</name>
    <dbReference type="NCBI Taxonomy" id="173362"/>
    <lineage>
        <taxon>Bacteria</taxon>
        <taxon>Bacillati</taxon>
        <taxon>Actinomycetota</taxon>
        <taxon>Actinomycetes</taxon>
        <taxon>Micrococcales</taxon>
        <taxon>Dermabacteraceae</taxon>
        <taxon>Brachybacterium</taxon>
    </lineage>
</organism>
<dbReference type="PROSITE" id="PS50949">
    <property type="entry name" value="HTH_GNTR"/>
    <property type="match status" value="1"/>
</dbReference>
<evidence type="ECO:0000256" key="2">
    <source>
        <dbReference type="ARBA" id="ARBA00023125"/>
    </source>
</evidence>
<dbReference type="GO" id="GO:0003677">
    <property type="term" value="F:DNA binding"/>
    <property type="evidence" value="ECO:0007669"/>
    <property type="project" value="UniProtKB-KW"/>
</dbReference>
<reference evidence="5 6" key="1">
    <citation type="submission" date="2018-07" db="EMBL/GenBank/DDBJ databases">
        <title>Brachybacteriurn paraconglorneratum KCTC 9916.</title>
        <authorList>
            <person name="Li Y."/>
        </authorList>
    </citation>
    <scope>NUCLEOTIDE SEQUENCE [LARGE SCALE GENOMIC DNA]</scope>
    <source>
        <strain evidence="5 6">KCTC 9916</strain>
    </source>
</reference>
<keyword evidence="1" id="KW-0805">Transcription regulation</keyword>
<feature type="domain" description="HTH gntR-type" evidence="4">
    <location>
        <begin position="9"/>
        <end position="77"/>
    </location>
</feature>
<dbReference type="SUPFAM" id="SSF46785">
    <property type="entry name" value="Winged helix' DNA-binding domain"/>
    <property type="match status" value="1"/>
</dbReference>
<evidence type="ECO:0000259" key="4">
    <source>
        <dbReference type="PROSITE" id="PS50949"/>
    </source>
</evidence>
<dbReference type="InterPro" id="IPR011663">
    <property type="entry name" value="UTRA"/>
</dbReference>
<evidence type="ECO:0000313" key="6">
    <source>
        <dbReference type="Proteomes" id="UP000274327"/>
    </source>
</evidence>
<evidence type="ECO:0000256" key="1">
    <source>
        <dbReference type="ARBA" id="ARBA00023015"/>
    </source>
</evidence>
<comment type="caution">
    <text evidence="5">The sequence shown here is derived from an EMBL/GenBank/DDBJ whole genome shotgun (WGS) entry which is preliminary data.</text>
</comment>
<dbReference type="SUPFAM" id="SSF64288">
    <property type="entry name" value="Chorismate lyase-like"/>
    <property type="match status" value="1"/>
</dbReference>
<dbReference type="PRINTS" id="PR00035">
    <property type="entry name" value="HTHGNTR"/>
</dbReference>
<accession>A0A3R8RS72</accession>
<dbReference type="GO" id="GO:0003700">
    <property type="term" value="F:DNA-binding transcription factor activity"/>
    <property type="evidence" value="ECO:0007669"/>
    <property type="project" value="InterPro"/>
</dbReference>
<dbReference type="InterPro" id="IPR000524">
    <property type="entry name" value="Tscrpt_reg_HTH_GntR"/>
</dbReference>